<evidence type="ECO:0000256" key="1">
    <source>
        <dbReference type="SAM" id="Phobius"/>
    </source>
</evidence>
<sequence>MSSFDYIIIVTLTLFFLALGYFSFKARLVNKENTTKSDDHDIVNDYRVSNFGVPGQIRAVKTYDRGVFIKDSDHSKIYNNQEINEQLSQKDDLQLIEGVGPAIEKRFNDNGIFTYEQLTHLPKEDKKTISKVVSFLPKQIDIEYISSQAKLFSNNKEFSA</sequence>
<gene>
    <name evidence="2" type="ORF">Y10_20260</name>
</gene>
<evidence type="ECO:0000313" key="3">
    <source>
        <dbReference type="Proteomes" id="UP001143543"/>
    </source>
</evidence>
<keyword evidence="3" id="KW-1185">Reference proteome</keyword>
<keyword evidence="1" id="KW-0812">Transmembrane</keyword>
<name>A0ABQ5MJR7_9FLAO</name>
<comment type="caution">
    <text evidence="2">The sequence shown here is derived from an EMBL/GenBank/DDBJ whole genome shotgun (WGS) entry which is preliminary data.</text>
</comment>
<evidence type="ECO:0000313" key="2">
    <source>
        <dbReference type="EMBL" id="GLB49658.1"/>
    </source>
</evidence>
<evidence type="ECO:0008006" key="4">
    <source>
        <dbReference type="Google" id="ProtNLM"/>
    </source>
</evidence>
<organism evidence="2 3">
    <name type="scientific">Neptunitalea lumnitzerae</name>
    <dbReference type="NCBI Taxonomy" id="2965509"/>
    <lineage>
        <taxon>Bacteria</taxon>
        <taxon>Pseudomonadati</taxon>
        <taxon>Bacteroidota</taxon>
        <taxon>Flavobacteriia</taxon>
        <taxon>Flavobacteriales</taxon>
        <taxon>Flavobacteriaceae</taxon>
        <taxon>Neptunitalea</taxon>
    </lineage>
</organism>
<proteinExistence type="predicted"/>
<dbReference type="EMBL" id="BRVO01000002">
    <property type="protein sequence ID" value="GLB49658.1"/>
    <property type="molecule type" value="Genomic_DNA"/>
</dbReference>
<accession>A0ABQ5MJR7</accession>
<reference evidence="2" key="1">
    <citation type="submission" date="2022-07" db="EMBL/GenBank/DDBJ databases">
        <title>Taxonomy of Novel Oxalotrophic and Methylotrophic Bacteria.</title>
        <authorList>
            <person name="Sahin N."/>
            <person name="Tani A."/>
        </authorList>
    </citation>
    <scope>NUCLEOTIDE SEQUENCE</scope>
    <source>
        <strain evidence="2">Y10</strain>
    </source>
</reference>
<keyword evidence="1" id="KW-1133">Transmembrane helix</keyword>
<feature type="transmembrane region" description="Helical" evidence="1">
    <location>
        <begin position="6"/>
        <end position="24"/>
    </location>
</feature>
<dbReference type="Proteomes" id="UP001143543">
    <property type="component" value="Unassembled WGS sequence"/>
</dbReference>
<protein>
    <recommendedName>
        <fullName evidence="4">Helix-hairpin-helix domain-containing protein</fullName>
    </recommendedName>
</protein>
<keyword evidence="1" id="KW-0472">Membrane</keyword>